<dbReference type="Pfam" id="PF04862">
    <property type="entry name" value="DUF642"/>
    <property type="match status" value="1"/>
</dbReference>
<dbReference type="SMART" id="SM00560">
    <property type="entry name" value="LamGL"/>
    <property type="match status" value="1"/>
</dbReference>
<dbReference type="InterPro" id="IPR006946">
    <property type="entry name" value="DGR2-like_dom"/>
</dbReference>
<dbReference type="Gene3D" id="2.60.40.60">
    <property type="entry name" value="Cadherins"/>
    <property type="match status" value="3"/>
</dbReference>
<dbReference type="EMBL" id="BPQV01000008">
    <property type="protein sequence ID" value="GJE27980.1"/>
    <property type="molecule type" value="Genomic_DNA"/>
</dbReference>
<comment type="caution">
    <text evidence="7">The sequence shown here is derived from an EMBL/GenBank/DDBJ whole genome shotgun (WGS) entry which is preliminary data.</text>
</comment>
<name>A0ABQ4TAR9_METOR</name>
<comment type="subcellular location">
    <subcellularLocation>
        <location evidence="1">Secreted</location>
    </subcellularLocation>
</comment>
<dbReference type="InterPro" id="IPR015919">
    <property type="entry name" value="Cadherin-like_sf"/>
</dbReference>
<dbReference type="InterPro" id="IPR001343">
    <property type="entry name" value="Hemolysn_Ca-bd"/>
</dbReference>
<feature type="domain" description="Cadherin" evidence="6">
    <location>
        <begin position="4553"/>
        <end position="4648"/>
    </location>
</feature>
<feature type="compositionally biased region" description="Polar residues" evidence="5">
    <location>
        <begin position="1"/>
        <end position="14"/>
    </location>
</feature>
<dbReference type="Proteomes" id="UP001055156">
    <property type="component" value="Unassembled WGS sequence"/>
</dbReference>
<feature type="compositionally biased region" description="Pro residues" evidence="5">
    <location>
        <begin position="184"/>
        <end position="193"/>
    </location>
</feature>
<keyword evidence="3" id="KW-0732">Signal</keyword>
<feature type="compositionally biased region" description="Pro residues" evidence="5">
    <location>
        <begin position="144"/>
        <end position="153"/>
    </location>
</feature>
<feature type="domain" description="Cadherin" evidence="6">
    <location>
        <begin position="4852"/>
        <end position="4944"/>
    </location>
</feature>
<feature type="compositionally biased region" description="Basic and acidic residues" evidence="5">
    <location>
        <begin position="158"/>
        <end position="167"/>
    </location>
</feature>
<dbReference type="InterPro" id="IPR013320">
    <property type="entry name" value="ConA-like_dom_sf"/>
</dbReference>
<dbReference type="InterPro" id="IPR018511">
    <property type="entry name" value="Hemolysin-typ_Ca-bd_CS"/>
</dbReference>
<feature type="compositionally biased region" description="Polar residues" evidence="5">
    <location>
        <begin position="168"/>
        <end position="178"/>
    </location>
</feature>
<feature type="compositionally biased region" description="Polar residues" evidence="5">
    <location>
        <begin position="203"/>
        <end position="226"/>
    </location>
</feature>
<evidence type="ECO:0000313" key="8">
    <source>
        <dbReference type="Proteomes" id="UP001055156"/>
    </source>
</evidence>
<keyword evidence="4" id="KW-1015">Disulfide bond</keyword>
<dbReference type="InterPro" id="IPR002126">
    <property type="entry name" value="Cadherin-like_dom"/>
</dbReference>
<feature type="domain" description="Cadherin" evidence="6">
    <location>
        <begin position="4738"/>
        <end position="4846"/>
    </location>
</feature>
<reference evidence="7" key="1">
    <citation type="journal article" date="2021" name="Front. Microbiol.">
        <title>Comprehensive Comparative Genomics and Phenotyping of Methylobacterium Species.</title>
        <authorList>
            <person name="Alessa O."/>
            <person name="Ogura Y."/>
            <person name="Fujitani Y."/>
            <person name="Takami H."/>
            <person name="Hayashi T."/>
            <person name="Sahin N."/>
            <person name="Tani A."/>
        </authorList>
    </citation>
    <scope>NUCLEOTIDE SEQUENCE</scope>
    <source>
        <strain evidence="7">NBRC 15689</strain>
    </source>
</reference>
<feature type="domain" description="Cadherin" evidence="6">
    <location>
        <begin position="4659"/>
        <end position="4745"/>
    </location>
</feature>
<feature type="compositionally biased region" description="Low complexity" evidence="5">
    <location>
        <begin position="274"/>
        <end position="292"/>
    </location>
</feature>
<dbReference type="Pfam" id="PF00353">
    <property type="entry name" value="HemolysinCabind"/>
    <property type="match status" value="44"/>
</dbReference>
<keyword evidence="8" id="KW-1185">Reference proteome</keyword>
<evidence type="ECO:0000256" key="5">
    <source>
        <dbReference type="SAM" id="MobiDB-lite"/>
    </source>
</evidence>
<dbReference type="SUPFAM" id="SSF49899">
    <property type="entry name" value="Concanavalin A-like lectins/glucanases"/>
    <property type="match status" value="1"/>
</dbReference>
<feature type="region of interest" description="Disordered" evidence="5">
    <location>
        <begin position="131"/>
        <end position="298"/>
    </location>
</feature>
<feature type="compositionally biased region" description="Polar residues" evidence="5">
    <location>
        <begin position="243"/>
        <end position="273"/>
    </location>
</feature>
<dbReference type="PANTHER" id="PTHR38340">
    <property type="entry name" value="S-LAYER PROTEIN"/>
    <property type="match status" value="1"/>
</dbReference>
<protein>
    <recommendedName>
        <fullName evidence="6">Cadherin domain-containing protein</fullName>
    </recommendedName>
</protein>
<proteinExistence type="predicted"/>
<dbReference type="SUPFAM" id="SSF51120">
    <property type="entry name" value="beta-Roll"/>
    <property type="match status" value="30"/>
</dbReference>
<evidence type="ECO:0000313" key="7">
    <source>
        <dbReference type="EMBL" id="GJE27980.1"/>
    </source>
</evidence>
<accession>A0ABQ4TAR9</accession>
<dbReference type="PROSITE" id="PS50268">
    <property type="entry name" value="CADHERIN_2"/>
    <property type="match status" value="4"/>
</dbReference>
<evidence type="ECO:0000256" key="4">
    <source>
        <dbReference type="ARBA" id="ARBA00023157"/>
    </source>
</evidence>
<dbReference type="PRINTS" id="PR00313">
    <property type="entry name" value="CABNDNGRPT"/>
</dbReference>
<dbReference type="RefSeq" id="WP_238311778.1">
    <property type="nucleotide sequence ID" value="NZ_BPQV01000008.1"/>
</dbReference>
<feature type="region of interest" description="Disordered" evidence="5">
    <location>
        <begin position="1"/>
        <end position="42"/>
    </location>
</feature>
<evidence type="ECO:0000256" key="1">
    <source>
        <dbReference type="ARBA" id="ARBA00004613"/>
    </source>
</evidence>
<dbReference type="InterPro" id="IPR006558">
    <property type="entry name" value="LamG-like"/>
</dbReference>
<evidence type="ECO:0000259" key="6">
    <source>
        <dbReference type="PROSITE" id="PS50268"/>
    </source>
</evidence>
<dbReference type="SMART" id="SM00112">
    <property type="entry name" value="CA"/>
    <property type="match status" value="4"/>
</dbReference>
<evidence type="ECO:0000256" key="3">
    <source>
        <dbReference type="ARBA" id="ARBA00022729"/>
    </source>
</evidence>
<evidence type="ECO:0000256" key="2">
    <source>
        <dbReference type="ARBA" id="ARBA00022525"/>
    </source>
</evidence>
<dbReference type="PROSITE" id="PS00330">
    <property type="entry name" value="HEMOLYSIN_CALCIUM"/>
    <property type="match status" value="30"/>
</dbReference>
<dbReference type="PANTHER" id="PTHR38340:SF1">
    <property type="entry name" value="S-LAYER PROTEIN"/>
    <property type="match status" value="1"/>
</dbReference>
<dbReference type="Gene3D" id="2.150.10.10">
    <property type="entry name" value="Serralysin-like metalloprotease, C-terminal"/>
    <property type="match status" value="36"/>
</dbReference>
<reference evidence="7" key="2">
    <citation type="submission" date="2021-08" db="EMBL/GenBank/DDBJ databases">
        <authorList>
            <person name="Tani A."/>
            <person name="Ola A."/>
            <person name="Ogura Y."/>
            <person name="Katsura K."/>
            <person name="Hayashi T."/>
        </authorList>
    </citation>
    <scope>NUCLEOTIDE SEQUENCE</scope>
    <source>
        <strain evidence="7">NBRC 15689</strain>
    </source>
</reference>
<gene>
    <name evidence="7" type="ORF">LKMONMHP_2842</name>
</gene>
<keyword evidence="2" id="KW-0964">Secreted</keyword>
<sequence length="5240" mass="503300">MATEPSNGSGQSATAEAPKEGLSPANGAGVLSVGRPEGGQTHIVPTVEGQRIALTFPLEGAKVEMRDVDLVITFPDGASLVLLEFGLRLLNESAASLTVNGAPLNAQSLLALVSNFVASDVPIVPNMSSQEAPKTLSQKEAGKEPPPPQPPASPVVEVKAEPPKPKSNDNVQAANTHTGDYDTPPAPPLPPAKAAPASDATPGSSSKKVVENTHTGDYTTPPTASSDGDKTGSGNGTTDHAHNGTSDHANNGTSDYTNTGTSDHAHNGTSEYANTGTSNFTNNGTSDHTGTGDTDHVGNGTGVGAGQYDIPTPKITAALFGIVGVATKALAAGGEEIGGALTVAPADTDTHYAAQSATDTITGTAFADVIHADDPTYAGVGTTSRTVQITTAMPNTDWVIKGVHVSDLPAGVSLVGVTAVNGVYTLPFDPANPSATTLNLQYTLPDGLTQKDANGFYGFFSLKLDYDIASDSLHTATTTAGTVQFAVRDVTDEASAAYTDPVTGLPVYVLWANPPGTAVDAGLGDDTVIAGAGPDTLDGGAGTNLLSYETSNAGVTINLATGEAAGGYARGDRFTNFQSVEGSRSADHLIGDGGANTLIGGAGADTLEGGGGIDTADYATSAAAVTVDLAAGTGLGGDAAGDVLVGITNLVGSAFGDLLTSGAAGSGLAGGAGDDTLVSGLGPDTLDGGVGIDTVDYSASTAAVSVDLALGLGRGGSAQGDLLTSVENVIGSAFADALTASASGSLLQGGAGDDTLAAGAGHDTLDGGAGTDIADYAASTTGVSVNLATGLGAGAYAEGDTLVSIEGVIGSAFADTLTAGATGSLLQGGAGDDTLVSGAGADTLDGGADTNTADYSASSAAVRVDLATGAVAGGAAQGDLLVNIQNAVGSAFADRLVAGQGGSRLSGGAGDDTLVAGLGADILDGGTGSDTVDYAASADAVSVSLARGTGAGGSAQGDRLIGIESVIGSAGADMLIGDAAANLLSGGAGNDTLVGGAGADTLDGGAGRDTADYSASAAGVSVDLSTGIVGGGDAQGDTLVSIENILGSAFADRLAAGVPGSLLVGGAGDDTLVAGLGADTLDGGSGRDIADYSASSAGVTVDLAAGSASGGDAAGDTLVSIESVVGSAFADRLTAGTTGSLLSGGAGDDTLVAGLGADTLDGGAGRDTVDYSAATSGLIVDLVAGTASGAAAAGDTLISIESVVGSAFADRFIAAAAGSALYGGAGDDTLVAGAGLDTLDGGTGSDTVDYTASASGVTVDLAAGQGMGGYAQGDILVSIESAVGSAFADRLTAAAVGSALHGGAGDDTLVAGVGADLLDGGAGTDIVDYSGSSAGISVNLATGLVGGGSADGDTLLSIESVVGSAFADRLVAGATGSLLAGGAGDDTLVAGGGADTLDGGTGSDTVDYSASSAGVAVNLATGRGAGGDAQGDVLSNIETVIGSAYADTLTASAVGGALYAGLGDDTLVAGSGADSLDGGGGTDTVSYATSTAGVTVDLARATAQVSAGDAAGDILVSIEGVIGSAYADRLMAAAGGSTLKGGGGNDTLTAGIGADTLDGGAGSDTVDYSASTGAVRVDLATGQGSGGYAQGDVLASIENVTGSAFADRLIAAAAGSALQGGTGDDTLVAGMGADSLDGGAGNDTVDYSASTGAVSVDLATGQGSGGYAQGDLLTGIESVVGSAFADRLAAAAAGSALQGGAGEDTLVAGSGADSLDGGAGSDTVDYSASTGAVTVDLDARTASGGSAQGDSLVSIEGVIGSAFADTLTAAAAGSRLTGGAGDDTLVAGAGADMLDGGSGQDTADYSASAAAVGVNLATGQGTGGAAQGDTFVSIESVIGSAFADTLTAAATGSVLRAGAGDDTLVAGASADTLDGGSGRDTVDYSASSAAVGINLAAGTASGGFAQGDTLVSIENAVGSAYDDLLTAAAGGSSLSGSAGNDTLVAGAGIDSLDGGSGSDTVDYSASTAAVAVNLTATSQNSALGTVAAGAGLGGYADGDSYLGVENVVGSAFADTLYAGSTAGRLQGGAGNDTLAAGAGADTLDGGAGSDTASYAASTAGVSVNLATGFGSGGYAQGDVLVSIETVIGSAYADTLTASTGGSTLKGGAGNDTLVAGAGADSLDGGAGTNTVDYSASTAGVTVNLTTASQTGAFGTVAAGAGLGGHAAGDSYAGLQNVIGSAFADTLYAAAAGGSLQAGAGNDTLVAGAGADSLDGGAGTDVVSYALSNAAVTVNLATGAAAGGYAAGDGVLNVEGLTGSAYNDTLTGSAAANTILGGAGNDTIEGLGGADTLDGGTGTNTLSYANSTAGVTVDLNLTTAQVSSGDASGDVVANFQAVLGSAYDDRLIALVGSGGASGSLLKGETGNDTLVSGAGNDTLDGGVGTDTADYSASTAAVTVSLGAGTASGGYAQGDTLTLIENLVGSAYADTLTGDATANLLSGGTGNDTLAGGAGADTLDGGAGTDTATYAASSTGVTVNLATNLNSGGDAAGDVLLNVEDLTGSSFADRLTGDSHANFLSGGAGNDTLAGGSGADTLDGGAGTDIADYSASATAVTVSLAAGTGSGGDAAGDTLMSIEGVIGSAFADTLVAAAAGSALRGGDGNDTLKGGAGTDTLDGGAGIDTADYAASSAAITVNLATGINVGGDADGDTILDVENVVGSAYDDSLIGDGNANLLSGGAGNDTLIGGGGADTLDGGAGTDTADYAASGLAVSVNLSTGMGSGGNADGDVLVSIENIVGSTYADVLTGDANANLLKGGAGDDTLAGLGGADTLDGGTGSNTADYSASAAGVGVNLAGTFSIQAFSVTVAAGTGTKGDAQGDTLLNIQNIIGSAYADVLAANENGGRLTGGAGDDTLIAKAGADTLDGGTGSDLADYSYSTAAVTLNLSTGAASGGYARGDTLISIERVMGSSYNDTLTGNATANDLSGGAGNDTIEGLGGADTLDGGAGIDTVAYTNAAVGVIVDLNLTTAQLSNGDASGDVLTNFENLTGSAYDDTLTALVSAAGSDGSVLSGGTGNDTLVSGAGNDTLNGGSGSDTASYAASTAGVTVDLNLATAQNSPGHAAGDILTDIENLIGSAFADSLTALAAGSALAGGAGNDTLISGAGADTIDGGADTDTVSYANSTTGVTVDLMLATAQTSTGDANGDVLSNVENIIGSAYDDRLTAILSASGSAGSFLQGGDGNDTLVAGAGADTLDGGNGTNTVDYALSTVGVTVNVGSTAGAYAAAGTGASGYATGDTYTNIQNVVGSAFADYVYVNGSGGLIALGTGNDTVIAGAGTDTIDGGAGSDTVDYSWSNAAVTVNLAAGTASGGYAAGDRLSNVESLSGSSYNDVLTGDANANALSGGAGSDTIEGGAGNDTLDGGAGNDTLSYASATSAVRLLPNYALSYNTVGAGIDVTSSFEVIVGSNYSDIINLQYGGIQVNAGSGNDLIYDNGNNGLIDGGAGIDTVTFSGSFWGGGVTVDLAVATTNATRAWGGYAMGDWFTGVENLVGSSTGDYLAGDSSTNALDGGGGNDVLKGGAGDDILFGGSGNDTLMGGAGADALIGGAGTDTASWAGSSSGVTANLATGIAYGGDAGTQGAATAYTNASLVAGWGFLEGSGATATAINTGTAIALNGQTSWTAGPTNHSSALDFKGRGSNDTATIGTLSLGDSFTISTWVNFDNPTSGVQEGVWKIGTANNQWLFLQKQSNGNLYAEIRGDLAGATTLGQSIAGVAASSSYIVADQWMNVAVTYQAGRLSLYINGDLASNTDSAVILPTGGTFTSNYLGRDSNAANLLDGQVDDFAVFNTALTQSEIKQLATQASGLESAGLVTDTLAQIENLTGTDYADTLTGDGGANVLDGGAGDDTLIGGAGDDTLVGGAGADILDGGAGTDTTSYVTSAAAVTVNLANQTASGGDAQGDTLTSIESVTGSTYHDTLTATDTGSTLTGGAGNDTLTGGAGNDTIRGDDDLGKLTTYAVAVANGQNLLTNGNFEAYSTGRYTNGNVATGSGYVGTGWQTANNQIQISDSVYLASGSAENQSLRMFMGGTTDVWQTVSTTAGRTYLVQFDLGNLANYSAQLSILVNGTKIDTVGIGAFPNSWQTFDYLFTGTGSDKVEFKLASSDGGSIMLDNAVVMEAGGNDSITGGGGDDTLDGGYGNDRIDGGDGNDRVIGGLGNDMIVGGIGNDFISGDADSFGSIGLETFDTGNSSWMTAGGSVVPTVQLLDGNAVLGNIAGSGNNSTWAQQISRSYQLTDPSTATTTISLDVYVLDSADGGEGVRIYANGAAILTVTNSTGWSGNLSLSNLTFQSAADVTYTANLTQGNYSSYWSGNDNKISLTITLPTPSNGVLTLGFGANFNEASNNESFAVDNINVPGSGVIGDATAGGDDTITGGAGNDIIDGGMGTDTAVYSGNRSAYTVTYALSTVTYTIAGPDGTDTVKNVEKFQFDDGTLTAAQLIAGMGIAVTQNTIAEGSASGTAAATLASSDGSSQTYTITGGADASLFVLSGNNLVLASGASLSYAVAATRMVQVTATASDGSTHVQDVTINVSDVAPTVTSAATHTMNEGQTAAATVAATDPSGPSVIGFSISGGADANLFTIDASTGALSFRNAPSYTSPSDKDHDNIYEVTVAASDSRLTTTQAVQITVADVAPTITSAASRTVNEGQTGAGAVTATDPGSTALTYSVSGTDAGLFAIDASTGALTFKAAPSYTNPSDSDHDNIYEVTVVASDGHLTTSQAVQITVADVAPTITSAASRTVAENTAAAGTVTATDPGSTALTYSISGTDAGLFAIDASTGALTFKASPDYEQPSDADHDNIYKVTVAASDGHASTSQALQITVDNVNEAPHVTANSTSPSVGEGQAGASVTRFTASDPDAGDSVAVSLSGAYASLFEISGTTLELKSGVALNHAARSSYALTLTATDSHGLTDSYGITVQVAQESDQVTLTASGAGETLDASGHAMGTADFHSSDAAVDINLANGSASGGYAQGDTLTGIQHLVGSSHDDRLTGGTENNDLYGGDGNDTIAGGAGINFLSGGAGNDTFVAGGGLDVIDGGSGTNTVDFSQSTAAIVVDLSARTASGGYAAGDTLTNIQNVVGSTHDDALTGTGGSILSGGDGNDTLTGGGGGFLSGGAGNDVFYVDGSGSDTIDGGTGSDAVHFVGSGNMVLTGISGVEELDFGGGSSATIDSTILTDLAPASNVLTINRTGSDTVTLSGATDTHSTTVEHGITYEVFQMMDDHNTQIDIHLQVA</sequence>
<organism evidence="7 8">
    <name type="scientific">Methylobacterium organophilum</name>
    <dbReference type="NCBI Taxonomy" id="410"/>
    <lineage>
        <taxon>Bacteria</taxon>
        <taxon>Pseudomonadati</taxon>
        <taxon>Pseudomonadota</taxon>
        <taxon>Alphaproteobacteria</taxon>
        <taxon>Hyphomicrobiales</taxon>
        <taxon>Methylobacteriaceae</taxon>
        <taxon>Methylobacterium</taxon>
    </lineage>
</organism>
<dbReference type="InterPro" id="IPR050557">
    <property type="entry name" value="RTX_toxin/Mannuronan_C5-epim"/>
</dbReference>
<dbReference type="SUPFAM" id="SSF49313">
    <property type="entry name" value="Cadherin-like"/>
    <property type="match status" value="4"/>
</dbReference>
<dbReference type="CDD" id="cd11304">
    <property type="entry name" value="Cadherin_repeat"/>
    <property type="match status" value="5"/>
</dbReference>
<dbReference type="InterPro" id="IPR011049">
    <property type="entry name" value="Serralysin-like_metalloprot_C"/>
</dbReference>